<sequence length="123" mass="13454">MQIVSIILQSILALIFLMAASGKLAGSKAQIEAFNHLRLPQWFRIVTGLTQLIGVAAVVIGFWEPSWAAAGALWLAIISLGGILSHVRVKDTFKQAFMIVLLFVLSLVLFMIQNKELASFPGF</sequence>
<keyword evidence="2 5" id="KW-0812">Transmembrane</keyword>
<evidence type="ECO:0000256" key="2">
    <source>
        <dbReference type="ARBA" id="ARBA00022692"/>
    </source>
</evidence>
<dbReference type="GO" id="GO:0016020">
    <property type="term" value="C:membrane"/>
    <property type="evidence" value="ECO:0007669"/>
    <property type="project" value="UniProtKB-SubCell"/>
</dbReference>
<proteinExistence type="predicted"/>
<keyword evidence="4 5" id="KW-0472">Membrane</keyword>
<feature type="transmembrane region" description="Helical" evidence="5">
    <location>
        <begin position="69"/>
        <end position="89"/>
    </location>
</feature>
<dbReference type="RefSeq" id="WP_188175769.1">
    <property type="nucleotide sequence ID" value="NZ_JACVVD010000006.1"/>
</dbReference>
<keyword evidence="7" id="KW-1185">Reference proteome</keyword>
<comment type="subcellular location">
    <subcellularLocation>
        <location evidence="1">Membrane</location>
        <topology evidence="1">Multi-pass membrane protein</topology>
    </subcellularLocation>
</comment>
<evidence type="ECO:0000313" key="7">
    <source>
        <dbReference type="Proteomes" id="UP000650466"/>
    </source>
</evidence>
<evidence type="ECO:0000256" key="4">
    <source>
        <dbReference type="ARBA" id="ARBA00023136"/>
    </source>
</evidence>
<dbReference type="Proteomes" id="UP000650466">
    <property type="component" value="Unassembled WGS sequence"/>
</dbReference>
<organism evidence="6 7">
    <name type="scientific">Paenibacillus sedimenti</name>
    <dbReference type="NCBI Taxonomy" id="2770274"/>
    <lineage>
        <taxon>Bacteria</taxon>
        <taxon>Bacillati</taxon>
        <taxon>Bacillota</taxon>
        <taxon>Bacilli</taxon>
        <taxon>Bacillales</taxon>
        <taxon>Paenibacillaceae</taxon>
        <taxon>Paenibacillus</taxon>
    </lineage>
</organism>
<name>A0A926QJW6_9BACL</name>
<dbReference type="AlphaFoldDB" id="A0A926QJW6"/>
<reference evidence="6" key="1">
    <citation type="submission" date="2020-09" db="EMBL/GenBank/DDBJ databases">
        <title>Draft Genome Sequence of Paenibacillus sp. WST5.</title>
        <authorList>
            <person name="Bao Z."/>
        </authorList>
    </citation>
    <scope>NUCLEOTIDE SEQUENCE</scope>
    <source>
        <strain evidence="6">WST5</strain>
    </source>
</reference>
<accession>A0A926QJW6</accession>
<feature type="transmembrane region" description="Helical" evidence="5">
    <location>
        <begin position="6"/>
        <end position="25"/>
    </location>
</feature>
<dbReference type="Pfam" id="PF13564">
    <property type="entry name" value="DoxX_2"/>
    <property type="match status" value="1"/>
</dbReference>
<evidence type="ECO:0000256" key="5">
    <source>
        <dbReference type="SAM" id="Phobius"/>
    </source>
</evidence>
<comment type="caution">
    <text evidence="6">The sequence shown here is derived from an EMBL/GenBank/DDBJ whole genome shotgun (WGS) entry which is preliminary data.</text>
</comment>
<evidence type="ECO:0000256" key="1">
    <source>
        <dbReference type="ARBA" id="ARBA00004141"/>
    </source>
</evidence>
<dbReference type="EMBL" id="JACVVD010000006">
    <property type="protein sequence ID" value="MBD0381970.1"/>
    <property type="molecule type" value="Genomic_DNA"/>
</dbReference>
<keyword evidence="3 5" id="KW-1133">Transmembrane helix</keyword>
<protein>
    <submittedName>
        <fullName evidence="6">DoxX family protein</fullName>
    </submittedName>
</protein>
<feature type="transmembrane region" description="Helical" evidence="5">
    <location>
        <begin position="96"/>
        <end position="113"/>
    </location>
</feature>
<evidence type="ECO:0000313" key="6">
    <source>
        <dbReference type="EMBL" id="MBD0381970.1"/>
    </source>
</evidence>
<evidence type="ECO:0000256" key="3">
    <source>
        <dbReference type="ARBA" id="ARBA00022989"/>
    </source>
</evidence>
<gene>
    <name evidence="6" type="ORF">ICC18_17790</name>
</gene>
<dbReference type="InterPro" id="IPR032808">
    <property type="entry name" value="DoxX"/>
</dbReference>
<feature type="transmembrane region" description="Helical" evidence="5">
    <location>
        <begin position="45"/>
        <end position="63"/>
    </location>
</feature>